<gene>
    <name evidence="2" type="ORF">O1R50_05490</name>
</gene>
<feature type="region of interest" description="Disordered" evidence="1">
    <location>
        <begin position="47"/>
        <end position="68"/>
    </location>
</feature>
<sequence>MKILEDAVDHARRQLEYTTDATAFCDTEFTIAELRRVYEIVWQTKTTAGPPRSSLRGRSSGCRCHRAR</sequence>
<evidence type="ECO:0000313" key="2">
    <source>
        <dbReference type="EMBL" id="MDA1359065.1"/>
    </source>
</evidence>
<proteinExistence type="predicted"/>
<organism evidence="2 3">
    <name type="scientific">Glycomyces luteolus</name>
    <dbReference type="NCBI Taxonomy" id="2670330"/>
    <lineage>
        <taxon>Bacteria</taxon>
        <taxon>Bacillati</taxon>
        <taxon>Actinomycetota</taxon>
        <taxon>Actinomycetes</taxon>
        <taxon>Glycomycetales</taxon>
        <taxon>Glycomycetaceae</taxon>
        <taxon>Glycomyces</taxon>
    </lineage>
</organism>
<dbReference type="Proteomes" id="UP001146067">
    <property type="component" value="Unassembled WGS sequence"/>
</dbReference>
<evidence type="ECO:0000313" key="3">
    <source>
        <dbReference type="Proteomes" id="UP001146067"/>
    </source>
</evidence>
<dbReference type="Gene3D" id="1.10.10.10">
    <property type="entry name" value="Winged helix-like DNA-binding domain superfamily/Winged helix DNA-binding domain"/>
    <property type="match status" value="1"/>
</dbReference>
<evidence type="ECO:0000256" key="1">
    <source>
        <dbReference type="SAM" id="MobiDB-lite"/>
    </source>
</evidence>
<reference evidence="2" key="1">
    <citation type="submission" date="2022-12" db="EMBL/GenBank/DDBJ databases">
        <title>Gycomyces niveus sp.nov.,a novel actinomycete isolated from soil in Shouguan.</title>
        <authorList>
            <person name="Yang X."/>
        </authorList>
    </citation>
    <scope>NUCLEOTIDE SEQUENCE</scope>
    <source>
        <strain evidence="2">NEAU-A15</strain>
    </source>
</reference>
<dbReference type="EMBL" id="JAPZVP010000003">
    <property type="protein sequence ID" value="MDA1359065.1"/>
    <property type="molecule type" value="Genomic_DNA"/>
</dbReference>
<dbReference type="RefSeq" id="WP_270108895.1">
    <property type="nucleotide sequence ID" value="NZ_JAPZVP010000003.1"/>
</dbReference>
<name>A0A9X3T2R0_9ACTN</name>
<protein>
    <submittedName>
        <fullName evidence="2">Uncharacterized protein</fullName>
    </submittedName>
</protein>
<dbReference type="InterPro" id="IPR036388">
    <property type="entry name" value="WH-like_DNA-bd_sf"/>
</dbReference>
<accession>A0A9X3T2R0</accession>
<dbReference type="AlphaFoldDB" id="A0A9X3T2R0"/>
<keyword evidence="3" id="KW-1185">Reference proteome</keyword>
<comment type="caution">
    <text evidence="2">The sequence shown here is derived from an EMBL/GenBank/DDBJ whole genome shotgun (WGS) entry which is preliminary data.</text>
</comment>
<feature type="compositionally biased region" description="Low complexity" evidence="1">
    <location>
        <begin position="48"/>
        <end position="62"/>
    </location>
</feature>